<evidence type="ECO:0000256" key="1">
    <source>
        <dbReference type="SAM" id="Phobius"/>
    </source>
</evidence>
<feature type="transmembrane region" description="Helical" evidence="1">
    <location>
        <begin position="6"/>
        <end position="26"/>
    </location>
</feature>
<evidence type="ECO:0000313" key="3">
    <source>
        <dbReference type="Proteomes" id="UP000030528"/>
    </source>
</evidence>
<organism evidence="2 3">
    <name type="scientific">Pontibacillus halophilus JSM 076056 = DSM 19796</name>
    <dbReference type="NCBI Taxonomy" id="1385510"/>
    <lineage>
        <taxon>Bacteria</taxon>
        <taxon>Bacillati</taxon>
        <taxon>Bacillota</taxon>
        <taxon>Bacilli</taxon>
        <taxon>Bacillales</taxon>
        <taxon>Bacillaceae</taxon>
        <taxon>Pontibacillus</taxon>
    </lineage>
</organism>
<dbReference type="EMBL" id="AVPE01000016">
    <property type="protein sequence ID" value="KGX90259.1"/>
    <property type="molecule type" value="Genomic_DNA"/>
</dbReference>
<feature type="transmembrane region" description="Helical" evidence="1">
    <location>
        <begin position="33"/>
        <end position="55"/>
    </location>
</feature>
<protein>
    <submittedName>
        <fullName evidence="2">Uncharacterized protein</fullName>
    </submittedName>
</protein>
<keyword evidence="1" id="KW-0812">Transmembrane</keyword>
<comment type="caution">
    <text evidence="2">The sequence shown here is derived from an EMBL/GenBank/DDBJ whole genome shotgun (WGS) entry which is preliminary data.</text>
</comment>
<keyword evidence="3" id="KW-1185">Reference proteome</keyword>
<gene>
    <name evidence="2" type="ORF">N781_08375</name>
</gene>
<proteinExistence type="predicted"/>
<dbReference type="OrthoDB" id="2692254at2"/>
<name>A0A0A5GE27_9BACI</name>
<accession>A0A0A5GE27</accession>
<dbReference type="Proteomes" id="UP000030528">
    <property type="component" value="Unassembled WGS sequence"/>
</dbReference>
<sequence length="63" mass="6848">MNLSPTTSTGALTIGILFAFLYALYIKKKENTGWMLFIISFVGGTLFASIAVVLLRSFGIIES</sequence>
<evidence type="ECO:0000313" key="2">
    <source>
        <dbReference type="EMBL" id="KGX90259.1"/>
    </source>
</evidence>
<keyword evidence="1" id="KW-0472">Membrane</keyword>
<dbReference type="STRING" id="1385510.GCA_000425205_03402"/>
<reference evidence="2 3" key="1">
    <citation type="submission" date="2013-08" db="EMBL/GenBank/DDBJ databases">
        <authorList>
            <person name="Huang J."/>
            <person name="Wang G."/>
        </authorList>
    </citation>
    <scope>NUCLEOTIDE SEQUENCE [LARGE SCALE GENOMIC DNA]</scope>
    <source>
        <strain evidence="2 3">JSM 076056</strain>
    </source>
</reference>
<dbReference type="eggNOG" id="ENOG5031P1R">
    <property type="taxonomic scope" value="Bacteria"/>
</dbReference>
<dbReference type="RefSeq" id="WP_026801595.1">
    <property type="nucleotide sequence ID" value="NZ_AULI01000019.1"/>
</dbReference>
<dbReference type="AlphaFoldDB" id="A0A0A5GE27"/>
<keyword evidence="1" id="KW-1133">Transmembrane helix</keyword>